<accession>A0A4Q1JUA6</accession>
<dbReference type="PANTHER" id="PTHR10827:SF98">
    <property type="entry name" value="45 KDA CALCIUM-BINDING PROTEIN"/>
    <property type="match status" value="1"/>
</dbReference>
<dbReference type="GO" id="GO:0005509">
    <property type="term" value="F:calcium ion binding"/>
    <property type="evidence" value="ECO:0007669"/>
    <property type="project" value="InterPro"/>
</dbReference>
<evidence type="ECO:0000259" key="5">
    <source>
        <dbReference type="PROSITE" id="PS50222"/>
    </source>
</evidence>
<dbReference type="Gene3D" id="1.10.238.10">
    <property type="entry name" value="EF-hand"/>
    <property type="match status" value="3"/>
</dbReference>
<dbReference type="SMART" id="SM00054">
    <property type="entry name" value="EFh"/>
    <property type="match status" value="3"/>
</dbReference>
<dbReference type="InterPro" id="IPR018247">
    <property type="entry name" value="EF_Hand_1_Ca_BS"/>
</dbReference>
<dbReference type="OrthoDB" id="6089795at2"/>
<keyword evidence="4" id="KW-0732">Signal</keyword>
<dbReference type="InterPro" id="IPR011992">
    <property type="entry name" value="EF-hand-dom_pair"/>
</dbReference>
<feature type="region of interest" description="Disordered" evidence="3">
    <location>
        <begin position="151"/>
        <end position="199"/>
    </location>
</feature>
<dbReference type="EMBL" id="SAWZ01000005">
    <property type="protein sequence ID" value="RXR05272.1"/>
    <property type="molecule type" value="Genomic_DNA"/>
</dbReference>
<evidence type="ECO:0000313" key="6">
    <source>
        <dbReference type="EMBL" id="RXR05272.1"/>
    </source>
</evidence>
<name>A0A4Q1JUA6_9GAMM</name>
<keyword evidence="1" id="KW-0479">Metal-binding</keyword>
<reference evidence="6 7" key="1">
    <citation type="submission" date="2019-01" db="EMBL/GenBank/DDBJ databases">
        <title>Pseudoxanthomonas composti sp. nov., isolated from compost.</title>
        <authorList>
            <person name="Yang G."/>
        </authorList>
    </citation>
    <scope>NUCLEOTIDE SEQUENCE [LARGE SCALE GENOMIC DNA]</scope>
    <source>
        <strain evidence="6 7">GSS15</strain>
    </source>
</reference>
<dbReference type="PROSITE" id="PS50222">
    <property type="entry name" value="EF_HAND_2"/>
    <property type="match status" value="2"/>
</dbReference>
<gene>
    <name evidence="6" type="ORF">EPA99_11050</name>
</gene>
<proteinExistence type="predicted"/>
<dbReference type="RefSeq" id="WP_129471276.1">
    <property type="nucleotide sequence ID" value="NZ_SAWZ01000005.1"/>
</dbReference>
<feature type="chain" id="PRO_5020299001" description="EF-hand domain-containing protein" evidence="4">
    <location>
        <begin position="23"/>
        <end position="199"/>
    </location>
</feature>
<protein>
    <recommendedName>
        <fullName evidence="5">EF-hand domain-containing protein</fullName>
    </recommendedName>
</protein>
<evidence type="ECO:0000256" key="1">
    <source>
        <dbReference type="ARBA" id="ARBA00022723"/>
    </source>
</evidence>
<dbReference type="PROSITE" id="PS00018">
    <property type="entry name" value="EF_HAND_1"/>
    <property type="match status" value="2"/>
</dbReference>
<dbReference type="Pfam" id="PF13202">
    <property type="entry name" value="EF-hand_5"/>
    <property type="match status" value="1"/>
</dbReference>
<feature type="region of interest" description="Disordered" evidence="3">
    <location>
        <begin position="48"/>
        <end position="114"/>
    </location>
</feature>
<comment type="caution">
    <text evidence="6">The sequence shown here is derived from an EMBL/GenBank/DDBJ whole genome shotgun (WGS) entry which is preliminary data.</text>
</comment>
<feature type="signal peptide" evidence="4">
    <location>
        <begin position="1"/>
        <end position="22"/>
    </location>
</feature>
<feature type="domain" description="EF-hand" evidence="5">
    <location>
        <begin position="52"/>
        <end position="87"/>
    </location>
</feature>
<dbReference type="SUPFAM" id="SSF47473">
    <property type="entry name" value="EF-hand"/>
    <property type="match status" value="1"/>
</dbReference>
<dbReference type="InterPro" id="IPR002048">
    <property type="entry name" value="EF_hand_dom"/>
</dbReference>
<evidence type="ECO:0000313" key="7">
    <source>
        <dbReference type="Proteomes" id="UP000289784"/>
    </source>
</evidence>
<organism evidence="6 7">
    <name type="scientific">Pseudoxanthomonas composti</name>
    <dbReference type="NCBI Taxonomy" id="2137479"/>
    <lineage>
        <taxon>Bacteria</taxon>
        <taxon>Pseudomonadati</taxon>
        <taxon>Pseudomonadota</taxon>
        <taxon>Gammaproteobacteria</taxon>
        <taxon>Lysobacterales</taxon>
        <taxon>Lysobacteraceae</taxon>
        <taxon>Pseudoxanthomonas</taxon>
    </lineage>
</organism>
<feature type="region of interest" description="Disordered" evidence="3">
    <location>
        <begin position="23"/>
        <end position="42"/>
    </location>
</feature>
<feature type="domain" description="EF-hand" evidence="5">
    <location>
        <begin position="141"/>
        <end position="176"/>
    </location>
</feature>
<keyword evidence="2" id="KW-0677">Repeat</keyword>
<dbReference type="Pfam" id="PF13499">
    <property type="entry name" value="EF-hand_7"/>
    <property type="match status" value="2"/>
</dbReference>
<feature type="compositionally biased region" description="Basic residues" evidence="3">
    <location>
        <begin position="81"/>
        <end position="90"/>
    </location>
</feature>
<dbReference type="AlphaFoldDB" id="A0A4Q1JUA6"/>
<dbReference type="Proteomes" id="UP000289784">
    <property type="component" value="Unassembled WGS sequence"/>
</dbReference>
<sequence>MRRQSLLTLAVLATLTAGTAFAVTPAAPPKPDAPKPQLDVNGDGVIDRAEAAKSPRLAEKFDTLDTNKDGKLSTEELRAGHGPRGHHGPRGGHERMARLDTNKDGRISAEEAKADPKFAARFAEMDLNKDGYVDKGDFALRTKQHRDAWFAEADTNKDGQLSKAEFDAAKPDGRRHARGPGGPDGKPMPPKPAGAAKTQ</sequence>
<feature type="compositionally biased region" description="Basic and acidic residues" evidence="3">
    <location>
        <begin position="48"/>
        <end position="79"/>
    </location>
</feature>
<feature type="compositionally biased region" description="Basic and acidic residues" evidence="3">
    <location>
        <begin position="164"/>
        <end position="174"/>
    </location>
</feature>
<evidence type="ECO:0000256" key="2">
    <source>
        <dbReference type="ARBA" id="ARBA00022737"/>
    </source>
</evidence>
<dbReference type="PANTHER" id="PTHR10827">
    <property type="entry name" value="RETICULOCALBIN"/>
    <property type="match status" value="1"/>
</dbReference>
<evidence type="ECO:0000256" key="4">
    <source>
        <dbReference type="SAM" id="SignalP"/>
    </source>
</evidence>
<evidence type="ECO:0000256" key="3">
    <source>
        <dbReference type="SAM" id="MobiDB-lite"/>
    </source>
</evidence>
<feature type="compositionally biased region" description="Basic and acidic residues" evidence="3">
    <location>
        <begin position="91"/>
        <end position="114"/>
    </location>
</feature>
<keyword evidence="7" id="KW-1185">Reference proteome</keyword>